<organism evidence="11 12">
    <name type="scientific">Gynuella sunshinyii YC6258</name>
    <dbReference type="NCBI Taxonomy" id="1445510"/>
    <lineage>
        <taxon>Bacteria</taxon>
        <taxon>Pseudomonadati</taxon>
        <taxon>Pseudomonadota</taxon>
        <taxon>Gammaproteobacteria</taxon>
        <taxon>Oceanospirillales</taxon>
        <taxon>Saccharospirillaceae</taxon>
        <taxon>Gynuella</taxon>
    </lineage>
</organism>
<name>A0A0C5VF57_9GAMM</name>
<dbReference type="PANTHER" id="PTHR21320:SF3">
    <property type="entry name" value="CYTOCHROME C OXIDASE ASSEMBLY PROTEIN COX11, MITOCHONDRIAL-RELATED"/>
    <property type="match status" value="1"/>
</dbReference>
<keyword evidence="6" id="KW-0735">Signal-anchor</keyword>
<dbReference type="Gene3D" id="2.60.370.10">
    <property type="entry name" value="Ctag/Cox11"/>
    <property type="match status" value="1"/>
</dbReference>
<dbReference type="AlphaFoldDB" id="A0A0C5VF57"/>
<accession>A0A0C5VF57</accession>
<evidence type="ECO:0000256" key="7">
    <source>
        <dbReference type="ARBA" id="ARBA00022989"/>
    </source>
</evidence>
<comment type="similarity">
    <text evidence="3">Belongs to the COX11/CtaG family.</text>
</comment>
<reference evidence="11 12" key="1">
    <citation type="submission" date="2014-01" db="EMBL/GenBank/DDBJ databases">
        <title>Full genme sequencing of cellulolytic bacterium Gynuella sunshinyii YC6258T gen. nov., sp. nov.</title>
        <authorList>
            <person name="Khan H."/>
            <person name="Chung E.J."/>
            <person name="Chung Y.R."/>
        </authorList>
    </citation>
    <scope>NUCLEOTIDE SEQUENCE [LARGE SCALE GENOMIC DNA]</scope>
    <source>
        <strain evidence="11 12">YC6258</strain>
    </source>
</reference>
<dbReference type="STRING" id="1445510.YC6258_00726"/>
<dbReference type="OrthoDB" id="9804841at2"/>
<comment type="subcellular location">
    <subcellularLocation>
        <location evidence="2">Cell inner membrane</location>
        <topology evidence="2">Single-pass type II membrane protein</topology>
        <orientation evidence="2">Periplasmic side</orientation>
    </subcellularLocation>
</comment>
<dbReference type="SUPFAM" id="SSF110111">
    <property type="entry name" value="Ctag/Cox11"/>
    <property type="match status" value="1"/>
</dbReference>
<dbReference type="NCBIfam" id="NF003465">
    <property type="entry name" value="PRK05089.1"/>
    <property type="match status" value="1"/>
</dbReference>
<keyword evidence="12" id="KW-1185">Reference proteome</keyword>
<dbReference type="GO" id="GO:0005507">
    <property type="term" value="F:copper ion binding"/>
    <property type="evidence" value="ECO:0007669"/>
    <property type="project" value="InterPro"/>
</dbReference>
<dbReference type="RefSeq" id="WP_044615762.1">
    <property type="nucleotide sequence ID" value="NZ_CP007142.1"/>
</dbReference>
<keyword evidence="7 10" id="KW-1133">Transmembrane helix</keyword>
<evidence type="ECO:0000256" key="4">
    <source>
        <dbReference type="ARBA" id="ARBA00015384"/>
    </source>
</evidence>
<evidence type="ECO:0000256" key="5">
    <source>
        <dbReference type="ARBA" id="ARBA00022692"/>
    </source>
</evidence>
<evidence type="ECO:0000256" key="3">
    <source>
        <dbReference type="ARBA" id="ARBA00009620"/>
    </source>
</evidence>
<dbReference type="Proteomes" id="UP000032266">
    <property type="component" value="Chromosome"/>
</dbReference>
<dbReference type="PATRIC" id="fig|1445510.3.peg.713"/>
<feature type="transmembrane region" description="Helical" evidence="10">
    <location>
        <begin position="12"/>
        <end position="37"/>
    </location>
</feature>
<dbReference type="GO" id="GO:0005886">
    <property type="term" value="C:plasma membrane"/>
    <property type="evidence" value="ECO:0007669"/>
    <property type="project" value="UniProtKB-SubCell"/>
</dbReference>
<keyword evidence="9 10" id="KW-0472">Membrane</keyword>
<dbReference type="PIRSF" id="PIRSF005413">
    <property type="entry name" value="COX11"/>
    <property type="match status" value="1"/>
</dbReference>
<evidence type="ECO:0000256" key="10">
    <source>
        <dbReference type="SAM" id="Phobius"/>
    </source>
</evidence>
<keyword evidence="5 10" id="KW-0812">Transmembrane</keyword>
<evidence type="ECO:0000256" key="1">
    <source>
        <dbReference type="ARBA" id="ARBA00004007"/>
    </source>
</evidence>
<dbReference type="KEGG" id="gsn:YC6258_00726"/>
<gene>
    <name evidence="11" type="ORF">YC6258_00726</name>
</gene>
<evidence type="ECO:0000256" key="9">
    <source>
        <dbReference type="ARBA" id="ARBA00023136"/>
    </source>
</evidence>
<protein>
    <recommendedName>
        <fullName evidence="4">Cytochrome c oxidase assembly protein CtaG</fullName>
    </recommendedName>
</protein>
<evidence type="ECO:0000313" key="12">
    <source>
        <dbReference type="Proteomes" id="UP000032266"/>
    </source>
</evidence>
<dbReference type="Pfam" id="PF04442">
    <property type="entry name" value="CtaG_Cox11"/>
    <property type="match status" value="1"/>
</dbReference>
<evidence type="ECO:0000313" key="11">
    <source>
        <dbReference type="EMBL" id="AJQ92776.1"/>
    </source>
</evidence>
<dbReference type="InterPro" id="IPR007533">
    <property type="entry name" value="Cyt_c_oxidase_assmbl_CtaG"/>
</dbReference>
<dbReference type="PANTHER" id="PTHR21320">
    <property type="entry name" value="CYTOCHROME C OXIDASE ASSEMBLY PROTEIN COX11-RELATED"/>
    <property type="match status" value="1"/>
</dbReference>
<evidence type="ECO:0000256" key="6">
    <source>
        <dbReference type="ARBA" id="ARBA00022968"/>
    </source>
</evidence>
<dbReference type="InterPro" id="IPR023471">
    <property type="entry name" value="CtaG/Cox11_dom_sf"/>
</dbReference>
<dbReference type="EMBL" id="CP007142">
    <property type="protein sequence ID" value="AJQ92776.1"/>
    <property type="molecule type" value="Genomic_DNA"/>
</dbReference>
<proteinExistence type="inferred from homology"/>
<dbReference type="HOGENOM" id="CLU_045000_5_2_6"/>
<comment type="function">
    <text evidence="1">Exerts its effect at some terminal stage of cytochrome c oxidase synthesis, probably by being involved in the insertion of the copper B into subunit I.</text>
</comment>
<sequence>METTTSKPENHTRVVVILLGVVVGMILFLFVGLVPMYNLLCNLTGITGRTGGPYTQTSQQVDAQRVIKVQFLSHNNEGMLWDFFPETVSVTVHPGEPVTVFFKARNNSGKNMVGQAVPSVSPFEATNYFHKTECFCFNQQPLEAGEEKEMGVRFLVDLDTPDFIDTITLSYTMFDVTQMAANEGT</sequence>
<evidence type="ECO:0000256" key="8">
    <source>
        <dbReference type="ARBA" id="ARBA00023008"/>
    </source>
</evidence>
<keyword evidence="8" id="KW-0186">Copper</keyword>
<evidence type="ECO:0000256" key="2">
    <source>
        <dbReference type="ARBA" id="ARBA00004382"/>
    </source>
</evidence>